<dbReference type="InterPro" id="IPR027417">
    <property type="entry name" value="P-loop_NTPase"/>
</dbReference>
<keyword evidence="3" id="KW-1185">Reference proteome</keyword>
<name>A0A5N8X9V5_9ACTN</name>
<dbReference type="InterPro" id="IPR002611">
    <property type="entry name" value="IstB_ATP-bd"/>
</dbReference>
<dbReference type="Proteomes" id="UP000400924">
    <property type="component" value="Unassembled WGS sequence"/>
</dbReference>
<dbReference type="Gene3D" id="3.40.50.300">
    <property type="entry name" value="P-loop containing nucleotide triphosphate hydrolases"/>
    <property type="match status" value="1"/>
</dbReference>
<protein>
    <recommendedName>
        <fullName evidence="1">IstB-like ATP-binding domain-containing protein</fullName>
    </recommendedName>
</protein>
<accession>A0A5N8X9V5</accession>
<dbReference type="GO" id="GO:0005524">
    <property type="term" value="F:ATP binding"/>
    <property type="evidence" value="ECO:0007669"/>
    <property type="project" value="InterPro"/>
</dbReference>
<dbReference type="OrthoDB" id="9773429at2"/>
<feature type="domain" description="IstB-like ATP-binding" evidence="1">
    <location>
        <begin position="2"/>
        <end position="116"/>
    </location>
</feature>
<sequence length="161" mass="17471">MLRLPTMRAQAADTIARAEREGLSYAGFLAELLLAECEDRDRGRAERRIRAAHFPREKSLREFEYTANPNVDPAVIHSLATCDWITKGYPLCLIGDSGTGKSHLLIGLGTAAAMAGDAGGHTGDSVGHPRPCRGQHASCAVSPWWLNRTPRLLPAGQFCHP</sequence>
<evidence type="ECO:0000259" key="1">
    <source>
        <dbReference type="Pfam" id="PF01695"/>
    </source>
</evidence>
<dbReference type="AlphaFoldDB" id="A0A5N8X9V5"/>
<dbReference type="EMBL" id="VJZC01000005">
    <property type="protein sequence ID" value="MPY55976.1"/>
    <property type="molecule type" value="Genomic_DNA"/>
</dbReference>
<gene>
    <name evidence="2" type="ORF">FNH08_01855</name>
</gene>
<evidence type="ECO:0000313" key="3">
    <source>
        <dbReference type="Proteomes" id="UP000400924"/>
    </source>
</evidence>
<proteinExistence type="predicted"/>
<comment type="caution">
    <text evidence="2">The sequence shown here is derived from an EMBL/GenBank/DDBJ whole genome shotgun (WGS) entry which is preliminary data.</text>
</comment>
<reference evidence="2 3" key="1">
    <citation type="submission" date="2019-07" db="EMBL/GenBank/DDBJ databases">
        <title>New species of Amycolatopsis and Streptomyces.</title>
        <authorList>
            <person name="Duangmal K."/>
            <person name="Teo W.F.A."/>
            <person name="Lipun K."/>
        </authorList>
    </citation>
    <scope>NUCLEOTIDE SEQUENCE [LARGE SCALE GENOMIC DNA]</scope>
    <source>
        <strain evidence="2 3">NBRC 106415</strain>
    </source>
</reference>
<organism evidence="2 3">
    <name type="scientific">Streptomyces spongiae</name>
    <dbReference type="NCBI Taxonomy" id="565072"/>
    <lineage>
        <taxon>Bacteria</taxon>
        <taxon>Bacillati</taxon>
        <taxon>Actinomycetota</taxon>
        <taxon>Actinomycetes</taxon>
        <taxon>Kitasatosporales</taxon>
        <taxon>Streptomycetaceae</taxon>
        <taxon>Streptomyces</taxon>
    </lineage>
</organism>
<evidence type="ECO:0000313" key="2">
    <source>
        <dbReference type="EMBL" id="MPY55976.1"/>
    </source>
</evidence>
<dbReference type="Pfam" id="PF01695">
    <property type="entry name" value="IstB_IS21"/>
    <property type="match status" value="1"/>
</dbReference>